<proteinExistence type="inferred from homology"/>
<comment type="subcellular location">
    <subcellularLocation>
        <location evidence="2">Cell membrane</location>
        <topology evidence="2">Lipid-anchor</topology>
        <topology evidence="2">GPI-anchor</topology>
    </subcellularLocation>
</comment>
<feature type="transmembrane region" description="Helical" evidence="11">
    <location>
        <begin position="229"/>
        <end position="249"/>
    </location>
</feature>
<dbReference type="GO" id="GO:0002476">
    <property type="term" value="P:antigen processing and presentation of endogenous peptide antigen via MHC class Ib"/>
    <property type="evidence" value="ECO:0007669"/>
    <property type="project" value="TreeGrafter"/>
</dbReference>
<reference evidence="13" key="2">
    <citation type="submission" date="2025-08" db="UniProtKB">
        <authorList>
            <consortium name="Ensembl"/>
        </authorList>
    </citation>
    <scope>IDENTIFICATION</scope>
    <source>
        <strain evidence="13">Thorbecke</strain>
    </source>
</reference>
<dbReference type="FunCoup" id="G1T564">
    <property type="interactions" value="14"/>
</dbReference>
<dbReference type="SMR" id="G1T564"/>
<dbReference type="STRING" id="9986.ENSOCUP00000011463"/>
<dbReference type="InParanoid" id="G1T564"/>
<keyword evidence="9" id="KW-0325">Glycoprotein</keyword>
<dbReference type="RefSeq" id="XP_051692771.1">
    <property type="nucleotide sequence ID" value="XM_051836811.2"/>
</dbReference>
<keyword evidence="5" id="KW-0336">GPI-anchor</keyword>
<dbReference type="GO" id="GO:0009897">
    <property type="term" value="C:external side of plasma membrane"/>
    <property type="evidence" value="ECO:0007669"/>
    <property type="project" value="TreeGrafter"/>
</dbReference>
<keyword evidence="10" id="KW-0449">Lipoprotein</keyword>
<keyword evidence="8" id="KW-1015">Disulfide bond</keyword>
<dbReference type="KEGG" id="ocu:100343009"/>
<keyword evidence="11" id="KW-1133">Transmembrane helix</keyword>
<dbReference type="OrthoDB" id="9531345at2759"/>
<keyword evidence="11" id="KW-0812">Transmembrane</keyword>
<dbReference type="InterPro" id="IPR029287">
    <property type="entry name" value="RAE-1"/>
</dbReference>
<dbReference type="GO" id="GO:0046703">
    <property type="term" value="F:natural killer cell lectin-like receptor binding"/>
    <property type="evidence" value="ECO:0007669"/>
    <property type="project" value="UniProtKB-ARBA"/>
</dbReference>
<feature type="domain" description="Retinoic acid early-inducible protein 1" evidence="12">
    <location>
        <begin position="41"/>
        <end position="212"/>
    </location>
</feature>
<protein>
    <recommendedName>
        <fullName evidence="12">Retinoic acid early-inducible protein 1 domain-containing protein</fullName>
    </recommendedName>
</protein>
<dbReference type="CTD" id="135250"/>
<dbReference type="GeneTree" id="ENSGT01120000271825"/>
<dbReference type="eggNOG" id="ENOG502TM6M">
    <property type="taxonomic scope" value="Eukaryota"/>
</dbReference>
<dbReference type="GO" id="GO:0002486">
    <property type="term" value="P:antigen processing and presentation of endogenous peptide antigen via MHC class I via ER pathway, TAP-independent"/>
    <property type="evidence" value="ECO:0007669"/>
    <property type="project" value="TreeGrafter"/>
</dbReference>
<dbReference type="Pfam" id="PF14586">
    <property type="entry name" value="MHC_I_2"/>
    <property type="match status" value="1"/>
</dbReference>
<evidence type="ECO:0000256" key="11">
    <source>
        <dbReference type="SAM" id="Phobius"/>
    </source>
</evidence>
<keyword evidence="14" id="KW-1185">Reference proteome</keyword>
<evidence type="ECO:0000313" key="13">
    <source>
        <dbReference type="Ensembl" id="ENSOCUP00000011463.4"/>
    </source>
</evidence>
<dbReference type="PaxDb" id="9986-ENSOCUP00000011463"/>
<evidence type="ECO:0000256" key="2">
    <source>
        <dbReference type="ARBA" id="ARBA00004609"/>
    </source>
</evidence>
<keyword evidence="6" id="KW-0732">Signal</keyword>
<evidence type="ECO:0000256" key="9">
    <source>
        <dbReference type="ARBA" id="ARBA00023180"/>
    </source>
</evidence>
<dbReference type="GeneID" id="100343009"/>
<evidence type="ECO:0000256" key="10">
    <source>
        <dbReference type="ARBA" id="ARBA00023288"/>
    </source>
</evidence>
<sequence length="256" mass="29288">MEEKRLAMHAFNYVVLAALCRMSLAYPASLWQPVLLSRNYAHSLCLEFTVRSRASPGQPWFVVQGSVDTAPFLQYDSNSNRVKPLGALGEQVNATKAWEQLTQTLGEVGQELRMILPDVTLQENKTRDLPSLLATMLCHRKGEQSTGATWQFSSIERKMFLIFDAMNMNWTTVNTKDGELKEKWEKNRDLAEFLRKISLGDCNHWFKEFLEHWEEMPVPTMKTANTNQFLLILGIIAAVCICLVLIVIFKMAIIRT</sequence>
<dbReference type="GO" id="GO:0006955">
    <property type="term" value="P:immune response"/>
    <property type="evidence" value="ECO:0007669"/>
    <property type="project" value="TreeGrafter"/>
</dbReference>
<dbReference type="Gene3D" id="3.30.500.10">
    <property type="entry name" value="MHC class I-like antigen recognition-like"/>
    <property type="match status" value="1"/>
</dbReference>
<evidence type="ECO:0000256" key="7">
    <source>
        <dbReference type="ARBA" id="ARBA00023136"/>
    </source>
</evidence>
<dbReference type="InterPro" id="IPR037055">
    <property type="entry name" value="MHC_I-like_Ag-recog_sf"/>
</dbReference>
<evidence type="ECO:0000256" key="5">
    <source>
        <dbReference type="ARBA" id="ARBA00022622"/>
    </source>
</evidence>
<dbReference type="InterPro" id="IPR050208">
    <property type="entry name" value="MHC_class-I_related"/>
</dbReference>
<evidence type="ECO:0000313" key="14">
    <source>
        <dbReference type="Proteomes" id="UP000001811"/>
    </source>
</evidence>
<evidence type="ECO:0000259" key="12">
    <source>
        <dbReference type="Pfam" id="PF14586"/>
    </source>
</evidence>
<dbReference type="GO" id="GO:0001916">
    <property type="term" value="P:positive regulation of T cell mediated cytotoxicity"/>
    <property type="evidence" value="ECO:0007669"/>
    <property type="project" value="TreeGrafter"/>
</dbReference>
<evidence type="ECO:0000256" key="6">
    <source>
        <dbReference type="ARBA" id="ARBA00022729"/>
    </source>
</evidence>
<reference evidence="13" key="3">
    <citation type="submission" date="2025-09" db="UniProtKB">
        <authorList>
            <consortium name="Ensembl"/>
        </authorList>
    </citation>
    <scope>IDENTIFICATION</scope>
    <source>
        <strain evidence="13">Thorbecke</strain>
    </source>
</reference>
<dbReference type="PANTHER" id="PTHR16675:SF64">
    <property type="entry name" value="RETINOIC ACID EARLY TRANSCRIPT 1E"/>
    <property type="match status" value="1"/>
</dbReference>
<dbReference type="AlphaFoldDB" id="G1T564"/>
<dbReference type="HOGENOM" id="CLU_086235_0_0_1"/>
<dbReference type="FunFam" id="3.30.500.10:FF:000004">
    <property type="entry name" value="Retinoic acid early-inducible protein 1-beta"/>
    <property type="match status" value="1"/>
</dbReference>
<evidence type="ECO:0000256" key="3">
    <source>
        <dbReference type="ARBA" id="ARBA00008353"/>
    </source>
</evidence>
<keyword evidence="7 11" id="KW-0472">Membrane</keyword>
<name>G1T564_RABIT</name>
<dbReference type="GO" id="GO:0005615">
    <property type="term" value="C:extracellular space"/>
    <property type="evidence" value="ECO:0007669"/>
    <property type="project" value="TreeGrafter"/>
</dbReference>
<dbReference type="Proteomes" id="UP000001811">
    <property type="component" value="Unplaced"/>
</dbReference>
<evidence type="ECO:0000256" key="1">
    <source>
        <dbReference type="ARBA" id="ARBA00002305"/>
    </source>
</evidence>
<evidence type="ECO:0000256" key="4">
    <source>
        <dbReference type="ARBA" id="ARBA00022475"/>
    </source>
</evidence>
<comment type="function">
    <text evidence="1">Acts as a ligand for KLRK1.</text>
</comment>
<comment type="similarity">
    <text evidence="3">Belongs to the NKG2D ligand family.</text>
</comment>
<dbReference type="Ensembl" id="ENSOCUT00000013320.4">
    <property type="protein sequence ID" value="ENSOCUP00000011463.4"/>
    <property type="gene ID" value="ENSOCUG00000013321.4"/>
</dbReference>
<keyword evidence="4" id="KW-1003">Cell membrane</keyword>
<dbReference type="Bgee" id="ENSOCUG00000013321">
    <property type="expression patterns" value="Expressed in autopod skin and 8 other cell types or tissues"/>
</dbReference>
<gene>
    <name evidence="13" type="primary">RAET1E</name>
</gene>
<dbReference type="InterPro" id="IPR011162">
    <property type="entry name" value="MHC_I/II-like_Ag-recog"/>
</dbReference>
<evidence type="ECO:0000256" key="8">
    <source>
        <dbReference type="ARBA" id="ARBA00023157"/>
    </source>
</evidence>
<dbReference type="PANTHER" id="PTHR16675">
    <property type="entry name" value="MHC CLASS I-RELATED"/>
    <property type="match status" value="1"/>
</dbReference>
<reference evidence="13 14" key="1">
    <citation type="journal article" date="2011" name="Nature">
        <title>A high-resolution map of human evolutionary constraint using 29 mammals.</title>
        <authorList>
            <person name="Lindblad-Toh K."/>
            <person name="Garber M."/>
            <person name="Zuk O."/>
            <person name="Lin M.F."/>
            <person name="Parker B.J."/>
            <person name="Washietl S."/>
            <person name="Kheradpour P."/>
            <person name="Ernst J."/>
            <person name="Jordan G."/>
            <person name="Mauceli E."/>
            <person name="Ward L.D."/>
            <person name="Lowe C.B."/>
            <person name="Holloway A.K."/>
            <person name="Clamp M."/>
            <person name="Gnerre S."/>
            <person name="Alfoldi J."/>
            <person name="Beal K."/>
            <person name="Chang J."/>
            <person name="Clawson H."/>
            <person name="Cuff J."/>
            <person name="Di Palma F."/>
            <person name="Fitzgerald S."/>
            <person name="Flicek P."/>
            <person name="Guttman M."/>
            <person name="Hubisz M.J."/>
            <person name="Jaffe D.B."/>
            <person name="Jungreis I."/>
            <person name="Kent W.J."/>
            <person name="Kostka D."/>
            <person name="Lara M."/>
            <person name="Martins A.L."/>
            <person name="Massingham T."/>
            <person name="Moltke I."/>
            <person name="Raney B.J."/>
            <person name="Rasmussen M.D."/>
            <person name="Robinson J."/>
            <person name="Stark A."/>
            <person name="Vilella A.J."/>
            <person name="Wen J."/>
            <person name="Xie X."/>
            <person name="Zody M.C."/>
            <person name="Baldwin J."/>
            <person name="Bloom T."/>
            <person name="Chin C.W."/>
            <person name="Heiman D."/>
            <person name="Nicol R."/>
            <person name="Nusbaum C."/>
            <person name="Young S."/>
            <person name="Wilkinson J."/>
            <person name="Worley K.C."/>
            <person name="Kovar C.L."/>
            <person name="Muzny D.M."/>
            <person name="Gibbs R.A."/>
            <person name="Cree A."/>
            <person name="Dihn H.H."/>
            <person name="Fowler G."/>
            <person name="Jhangiani S."/>
            <person name="Joshi V."/>
            <person name="Lee S."/>
            <person name="Lewis L.R."/>
            <person name="Nazareth L.V."/>
            <person name="Okwuonu G."/>
            <person name="Santibanez J."/>
            <person name="Warren W.C."/>
            <person name="Mardis E.R."/>
            <person name="Weinstock G.M."/>
            <person name="Wilson R.K."/>
            <person name="Delehaunty K."/>
            <person name="Dooling D."/>
            <person name="Fronik C."/>
            <person name="Fulton L."/>
            <person name="Fulton B."/>
            <person name="Graves T."/>
            <person name="Minx P."/>
            <person name="Sodergren E."/>
            <person name="Birney E."/>
            <person name="Margulies E.H."/>
            <person name="Herrero J."/>
            <person name="Green E.D."/>
            <person name="Haussler D."/>
            <person name="Siepel A."/>
            <person name="Goldman N."/>
            <person name="Pollard K.S."/>
            <person name="Pedersen J.S."/>
            <person name="Lander E.S."/>
            <person name="Kellis M."/>
        </authorList>
    </citation>
    <scope>NUCLEOTIDE SEQUENCE [LARGE SCALE GENOMIC DNA]</scope>
    <source>
        <strain evidence="14">Thorbecke</strain>
    </source>
</reference>
<accession>G1T564</accession>
<dbReference type="SUPFAM" id="SSF54452">
    <property type="entry name" value="MHC antigen-recognition domain"/>
    <property type="match status" value="1"/>
</dbReference>
<organism evidence="13 14">
    <name type="scientific">Oryctolagus cuniculus</name>
    <name type="common">Rabbit</name>
    <dbReference type="NCBI Taxonomy" id="9986"/>
    <lineage>
        <taxon>Eukaryota</taxon>
        <taxon>Metazoa</taxon>
        <taxon>Chordata</taxon>
        <taxon>Craniata</taxon>
        <taxon>Vertebrata</taxon>
        <taxon>Euteleostomi</taxon>
        <taxon>Mammalia</taxon>
        <taxon>Eutheria</taxon>
        <taxon>Euarchontoglires</taxon>
        <taxon>Glires</taxon>
        <taxon>Lagomorpha</taxon>
        <taxon>Leporidae</taxon>
        <taxon>Oryctolagus</taxon>
    </lineage>
</organism>